<dbReference type="EMBL" id="JBHRSW010000005">
    <property type="protein sequence ID" value="MFC3120716.1"/>
    <property type="molecule type" value="Genomic_DNA"/>
</dbReference>
<reference evidence="2" key="1">
    <citation type="journal article" date="2019" name="Int. J. Syst. Evol. Microbiol.">
        <title>The Global Catalogue of Microorganisms (GCM) 10K type strain sequencing project: providing services to taxonomists for standard genome sequencing and annotation.</title>
        <authorList>
            <consortium name="The Broad Institute Genomics Platform"/>
            <consortium name="The Broad Institute Genome Sequencing Center for Infectious Disease"/>
            <person name="Wu L."/>
            <person name="Ma J."/>
        </authorList>
    </citation>
    <scope>NUCLEOTIDE SEQUENCE [LARGE SCALE GENOMIC DNA]</scope>
    <source>
        <strain evidence="2">KCTC 52473</strain>
    </source>
</reference>
<dbReference type="SUPFAM" id="SSF56935">
    <property type="entry name" value="Porins"/>
    <property type="match status" value="1"/>
</dbReference>
<sequence>MKKLVNTAFILGVLGASYLPHNTATASEANIQHALFGHALLRYEDEKHLTNLGNRERVRLIAQGGIKSTWTDNWQSTIRLSTGLKNKQNVPAVTIHRFSEQKQPDNDIYIDQAFIQYSTSAVKVRIGKLPWQLYNVTDTFWDRHLNPYGVSTSYGISSHQTINGAVLLPLDGQKNSVGKMYLAQYKHQHKIDSFTLTFAPWLAIYQGEDGAIFAKRDTQYDHQSLRLSTEIKYNKWQLGFDVGKAFDTPDNDNKQDFSISSELRYGGLKQKGHWLLQLGHSRVERYAVIREFGQNARAAALTTNFTGWDIRWRYKLNSKLWLGTRVSKLKSIVGAPIQSNRFRIEARWAF</sequence>
<gene>
    <name evidence="1" type="ORF">ACFOHL_03715</name>
</gene>
<dbReference type="Proteomes" id="UP001595478">
    <property type="component" value="Unassembled WGS sequence"/>
</dbReference>
<dbReference type="RefSeq" id="WP_376918846.1">
    <property type="nucleotide sequence ID" value="NZ_JBHRSW010000005.1"/>
</dbReference>
<protein>
    <submittedName>
        <fullName evidence="1">Porin</fullName>
    </submittedName>
</protein>
<evidence type="ECO:0000313" key="1">
    <source>
        <dbReference type="EMBL" id="MFC3120716.1"/>
    </source>
</evidence>
<accession>A0ABV7FQI9</accession>
<dbReference type="Pfam" id="PF16930">
    <property type="entry name" value="Porin_5"/>
    <property type="match status" value="2"/>
</dbReference>
<comment type="caution">
    <text evidence="1">The sequence shown here is derived from an EMBL/GenBank/DDBJ whole genome shotgun (WGS) entry which is preliminary data.</text>
</comment>
<evidence type="ECO:0000313" key="2">
    <source>
        <dbReference type="Proteomes" id="UP001595478"/>
    </source>
</evidence>
<dbReference type="InterPro" id="IPR032638">
    <property type="entry name" value="Porin_5"/>
</dbReference>
<proteinExistence type="predicted"/>
<name>A0ABV7FQI9_9ALTE</name>
<keyword evidence="2" id="KW-1185">Reference proteome</keyword>
<organism evidence="1 2">
    <name type="scientific">Agaribacter flavus</name>
    <dbReference type="NCBI Taxonomy" id="1902781"/>
    <lineage>
        <taxon>Bacteria</taxon>
        <taxon>Pseudomonadati</taxon>
        <taxon>Pseudomonadota</taxon>
        <taxon>Gammaproteobacteria</taxon>
        <taxon>Alteromonadales</taxon>
        <taxon>Alteromonadaceae</taxon>
        <taxon>Agaribacter</taxon>
    </lineage>
</organism>